<dbReference type="AlphaFoldDB" id="A0A1N7S716"/>
<comment type="caution">
    <text evidence="1">The sequence shown here is derived from an EMBL/GenBank/DDBJ whole genome shotgun (WGS) entry which is preliminary data.</text>
</comment>
<accession>A0A1N7S716</accession>
<dbReference type="Proteomes" id="UP000195569">
    <property type="component" value="Unassembled WGS sequence"/>
</dbReference>
<sequence>MVQLRALPHLSSLSDREKAGLLMLLPSKSSSQRLALINMYPSLVRLPEQQKELLLDQLEKIVPVTVSQRQ</sequence>
<dbReference type="EMBL" id="CYGY02000034">
    <property type="protein sequence ID" value="SIT43175.1"/>
    <property type="molecule type" value="Genomic_DNA"/>
</dbReference>
<dbReference type="OrthoDB" id="9034251at2"/>
<reference evidence="1" key="1">
    <citation type="submission" date="2016-12" db="EMBL/GenBank/DDBJ databases">
        <authorList>
            <person name="Moulin L."/>
        </authorList>
    </citation>
    <scope>NUCLEOTIDE SEQUENCE [LARGE SCALE GENOMIC DNA]</scope>
    <source>
        <strain evidence="1">STM 7183</strain>
    </source>
</reference>
<gene>
    <name evidence="1" type="ORF">BN2476_340102</name>
</gene>
<evidence type="ECO:0000313" key="2">
    <source>
        <dbReference type="Proteomes" id="UP000195569"/>
    </source>
</evidence>
<protein>
    <submittedName>
        <fullName evidence="1">Uncharacterized protein</fullName>
    </submittedName>
</protein>
<evidence type="ECO:0000313" key="1">
    <source>
        <dbReference type="EMBL" id="SIT43175.1"/>
    </source>
</evidence>
<proteinExistence type="predicted"/>
<name>A0A1N7S716_9BURK</name>
<organism evidence="1 2">
    <name type="scientific">Paraburkholderia piptadeniae</name>
    <dbReference type="NCBI Taxonomy" id="1701573"/>
    <lineage>
        <taxon>Bacteria</taxon>
        <taxon>Pseudomonadati</taxon>
        <taxon>Pseudomonadota</taxon>
        <taxon>Betaproteobacteria</taxon>
        <taxon>Burkholderiales</taxon>
        <taxon>Burkholderiaceae</taxon>
        <taxon>Paraburkholderia</taxon>
    </lineage>
</organism>
<keyword evidence="2" id="KW-1185">Reference proteome</keyword>